<dbReference type="Proteomes" id="UP000253850">
    <property type="component" value="Chromosome"/>
</dbReference>
<dbReference type="PROSITE" id="PS50104">
    <property type="entry name" value="TIR"/>
    <property type="match status" value="1"/>
</dbReference>
<organism evidence="2 3">
    <name type="scientific">Halarcobacter bivalviorum</name>
    <dbReference type="NCBI Taxonomy" id="663364"/>
    <lineage>
        <taxon>Bacteria</taxon>
        <taxon>Pseudomonadati</taxon>
        <taxon>Campylobacterota</taxon>
        <taxon>Epsilonproteobacteria</taxon>
        <taxon>Campylobacterales</taxon>
        <taxon>Arcobacteraceae</taxon>
        <taxon>Halarcobacter</taxon>
    </lineage>
</organism>
<protein>
    <submittedName>
        <fullName evidence="2">TIR domain-containing protein</fullName>
    </submittedName>
</protein>
<dbReference type="KEGG" id="hbv:ABIV_1402"/>
<sequence>MVADKLKNKLSIHYDEYTFEAGNLTLDEIMDSLKKTDLFVFFISDSSLNSEWVKKELLVAEKRLGKGISQFYPVIIDKNITFEDKRIPDWLKQNYNLKYVSKPTISAKRIEQKLRQISLEKHPKLKKKNNLCIGRNKILDEFEERIDDYSKKTPKCIVTSGFPQIGRRTFLKFAMEKTDICKQYYLPYTIYLDINDSIEDFILKINDLGYLDIDSKLHNLLMKSQEYKVQLAVTVLKELQDNNEIVIVLDNGAIINYERKISKWFKDIILSEDLSDKTVICTASKYKVNFSELNSDEFFSIHVDDLSVSERKRLFKRLLEIYEINLSIDDFILISNQFQGFPEQILYTVDFIARTNIENVKDNLHLIREFNDEKASMLIKHYNENEPILSFIRLIAQFEIISLDFLFNIVDSKVFMPILEQLVTENICEYFGYDGQFIRLNDSIRDYIIRNKLEVKEEFKEKVKEHVIDFIKSDNKYEFDSSDFLFSIKEAILNEEIIDETLLFPSHFLRTMKDLYHNRNYTRVIELADKVLEKEDFIDYYLVNDIKYYLCLALAKSREKRVLSEVQRLNGDQHNFILGYYYRIIGKYDLAIERLNRIVNSKYIQARAKREMVHIYIQTEGYSNALTYAKENYLENKNNIYHILLYFTCIIYSDKNQNNKSIAYQLATELEEKSEEIQTDMGRRAQALCVAIYEKNHEKSILLINEAIYAFKDSHYPLLTKFDIATFFNDIKSMKEAIFSLEEFNLNGTISLRTYIKQKAYLLASEGDLSSAIALVNKELKSYPDESKDFILQKLNKLSNK</sequence>
<dbReference type="Pfam" id="PF13676">
    <property type="entry name" value="TIR_2"/>
    <property type="match status" value="1"/>
</dbReference>
<dbReference type="InterPro" id="IPR000157">
    <property type="entry name" value="TIR_dom"/>
</dbReference>
<evidence type="ECO:0000313" key="2">
    <source>
        <dbReference type="EMBL" id="AXH12397.1"/>
    </source>
</evidence>
<gene>
    <name evidence="2" type="ORF">ABIV_1402</name>
</gene>
<reference evidence="2 3" key="1">
    <citation type="submission" date="2018-07" db="EMBL/GenBank/DDBJ databases">
        <title>Complete genome of the Arcobacter bivalviorum type strain LMG 26154.</title>
        <authorList>
            <person name="Miller W.G."/>
            <person name="Yee E."/>
            <person name="Bono J.L."/>
        </authorList>
    </citation>
    <scope>NUCLEOTIDE SEQUENCE [LARGE SCALE GENOMIC DNA]</scope>
    <source>
        <strain evidence="2 3">LMG 26154</strain>
    </source>
</reference>
<dbReference type="InterPro" id="IPR011990">
    <property type="entry name" value="TPR-like_helical_dom_sf"/>
</dbReference>
<accession>A0AB33GIC0</accession>
<dbReference type="SUPFAM" id="SSF52540">
    <property type="entry name" value="P-loop containing nucleoside triphosphate hydrolases"/>
    <property type="match status" value="1"/>
</dbReference>
<dbReference type="InterPro" id="IPR027417">
    <property type="entry name" value="P-loop_NTPase"/>
</dbReference>
<name>A0AB33GIC0_9BACT</name>
<dbReference type="InterPro" id="IPR035897">
    <property type="entry name" value="Toll_tir_struct_dom_sf"/>
</dbReference>
<evidence type="ECO:0000259" key="1">
    <source>
        <dbReference type="PROSITE" id="PS50104"/>
    </source>
</evidence>
<dbReference type="SUPFAM" id="SSF52200">
    <property type="entry name" value="Toll/Interleukin receptor TIR domain"/>
    <property type="match status" value="1"/>
</dbReference>
<dbReference type="Gene3D" id="1.25.40.10">
    <property type="entry name" value="Tetratricopeptide repeat domain"/>
    <property type="match status" value="1"/>
</dbReference>
<dbReference type="GO" id="GO:0007165">
    <property type="term" value="P:signal transduction"/>
    <property type="evidence" value="ECO:0007669"/>
    <property type="project" value="InterPro"/>
</dbReference>
<dbReference type="Gene3D" id="3.40.50.10140">
    <property type="entry name" value="Toll/interleukin-1 receptor homology (TIR) domain"/>
    <property type="match status" value="1"/>
</dbReference>
<evidence type="ECO:0000313" key="3">
    <source>
        <dbReference type="Proteomes" id="UP000253850"/>
    </source>
</evidence>
<dbReference type="AlphaFoldDB" id="A0AB33GIC0"/>
<proteinExistence type="predicted"/>
<dbReference type="EMBL" id="CP031217">
    <property type="protein sequence ID" value="AXH12397.1"/>
    <property type="molecule type" value="Genomic_DNA"/>
</dbReference>
<feature type="domain" description="TIR" evidence="1">
    <location>
        <begin position="1"/>
        <end position="118"/>
    </location>
</feature>